<evidence type="ECO:0000313" key="3">
    <source>
        <dbReference type="Proteomes" id="UP000054047"/>
    </source>
</evidence>
<gene>
    <name evidence="2" type="ORF">ANCDUO_06414</name>
</gene>
<keyword evidence="3" id="KW-1185">Reference proteome</keyword>
<feature type="transmembrane region" description="Helical" evidence="1">
    <location>
        <begin position="26"/>
        <end position="44"/>
    </location>
</feature>
<evidence type="ECO:0000256" key="1">
    <source>
        <dbReference type="SAM" id="Phobius"/>
    </source>
</evidence>
<reference evidence="2 3" key="1">
    <citation type="submission" date="2013-12" db="EMBL/GenBank/DDBJ databases">
        <title>Draft genome of the parsitic nematode Ancylostoma duodenale.</title>
        <authorList>
            <person name="Mitreva M."/>
        </authorList>
    </citation>
    <scope>NUCLEOTIDE SEQUENCE [LARGE SCALE GENOMIC DNA]</scope>
    <source>
        <strain evidence="2 3">Zhejiang</strain>
    </source>
</reference>
<organism evidence="2 3">
    <name type="scientific">Ancylostoma duodenale</name>
    <dbReference type="NCBI Taxonomy" id="51022"/>
    <lineage>
        <taxon>Eukaryota</taxon>
        <taxon>Metazoa</taxon>
        <taxon>Ecdysozoa</taxon>
        <taxon>Nematoda</taxon>
        <taxon>Chromadorea</taxon>
        <taxon>Rhabditida</taxon>
        <taxon>Rhabditina</taxon>
        <taxon>Rhabditomorpha</taxon>
        <taxon>Strongyloidea</taxon>
        <taxon>Ancylostomatidae</taxon>
        <taxon>Ancylostomatinae</taxon>
        <taxon>Ancylostoma</taxon>
    </lineage>
</organism>
<sequence>MFNTVLLAILLLKTKRSLSTATVLFVFNIMFSNLLFFCSFLFFMRDLFDDHPYGNVNEDYMEKSPELVVAETLQTHLFASDEFRNGLLQSNRGEAFDGKKIEIRRREKKIKVRIQWAVYSTIRVRFFAMNMMGDKRRRASYAAETHAGRTQLRYSRRLREENLLYPAPRFVLPERSPKNFLGRKQ</sequence>
<dbReference type="AlphaFoldDB" id="A0A0C2DL07"/>
<dbReference type="EMBL" id="KN728763">
    <property type="protein sequence ID" value="KIH63287.1"/>
    <property type="molecule type" value="Genomic_DNA"/>
</dbReference>
<keyword evidence="1" id="KW-1133">Transmembrane helix</keyword>
<protein>
    <submittedName>
        <fullName evidence="2">Uncharacterized protein</fullName>
    </submittedName>
</protein>
<name>A0A0C2DL07_9BILA</name>
<proteinExistence type="predicted"/>
<keyword evidence="1" id="KW-0472">Membrane</keyword>
<keyword evidence="1" id="KW-0812">Transmembrane</keyword>
<dbReference type="Proteomes" id="UP000054047">
    <property type="component" value="Unassembled WGS sequence"/>
</dbReference>
<accession>A0A0C2DL07</accession>
<evidence type="ECO:0000313" key="2">
    <source>
        <dbReference type="EMBL" id="KIH63287.1"/>
    </source>
</evidence>